<dbReference type="AlphaFoldDB" id="A0A2P8E6V7"/>
<feature type="compositionally biased region" description="Low complexity" evidence="12">
    <location>
        <begin position="272"/>
        <end position="282"/>
    </location>
</feature>
<dbReference type="CDD" id="cd00143">
    <property type="entry name" value="PP2Cc"/>
    <property type="match status" value="1"/>
</dbReference>
<reference evidence="15 16" key="1">
    <citation type="submission" date="2018-03" db="EMBL/GenBank/DDBJ databases">
        <title>Genomic Encyclopedia of Archaeal and Bacterial Type Strains, Phase II (KMG-II): from individual species to whole genera.</title>
        <authorList>
            <person name="Goeker M."/>
        </authorList>
    </citation>
    <scope>NUCLEOTIDE SEQUENCE [LARGE SCALE GENOMIC DNA]</scope>
    <source>
        <strain evidence="15 16">DSM 45211</strain>
    </source>
</reference>
<evidence type="ECO:0000313" key="15">
    <source>
        <dbReference type="EMBL" id="PSL05168.1"/>
    </source>
</evidence>
<dbReference type="GO" id="GO:0004722">
    <property type="term" value="F:protein serine/threonine phosphatase activity"/>
    <property type="evidence" value="ECO:0007669"/>
    <property type="project" value="UniProtKB-EC"/>
</dbReference>
<comment type="caution">
    <text evidence="15">The sequence shown here is derived from an EMBL/GenBank/DDBJ whole genome shotgun (WGS) entry which is preliminary data.</text>
</comment>
<dbReference type="FunFam" id="3.60.40.10:FF:000002">
    <property type="entry name" value="Serine/threonine phosphatase stp"/>
    <property type="match status" value="1"/>
</dbReference>
<dbReference type="InterPro" id="IPR036457">
    <property type="entry name" value="PPM-type-like_dom_sf"/>
</dbReference>
<keyword evidence="3" id="KW-0479">Metal-binding</keyword>
<evidence type="ECO:0000256" key="13">
    <source>
        <dbReference type="SAM" id="Phobius"/>
    </source>
</evidence>
<sequence>MALTLRYVARSDVGLVREGNEDSGYAGPYLLAVADGMGGHAAGEVASQAAIDELVLAERDPGGDDPLAALTGAIDAANARIRQLIVDDSSREGMGTTVTALLWTGDSLGLGHIGDSRAYLIRDDEISQLTHDHTFVQSLVDEGRITLEEAGVHPARSLILKALQGQAEVDPDLELLDVRPGDRLLVCSDGLTGVVSDQTLRETLTGNPQLDTAADELIRLALAGGAPDNVTLVLADISETDRPRDPDDTAEAYLVGAAANHEPPHERHQRRGPGAALRGLLGNDDKPAEPDDIEAMRYAPQPPRRFRWLRALVVVAAVVLLGWGGLTLANDWVRDQYYVSESSGQVAIYQGVSQEIGPIRLSELYEIPGGLPIGALPDIYQNQVTETITAEDLEDAQDVVDSLRVNACRAHERLEPTTPPPATSPPATSSPSPSQTPTGRPGNRSTAPATPGAGSTPGSDAPGTADAPGDTTDGTGDAGYGGWLSEDVGYPGLLCASTR</sequence>
<evidence type="ECO:0000256" key="1">
    <source>
        <dbReference type="ARBA" id="ARBA00001936"/>
    </source>
</evidence>
<comment type="catalytic activity">
    <reaction evidence="8">
        <text>O-phospho-L-threonyl-[protein] + H2O = L-threonyl-[protein] + phosphate</text>
        <dbReference type="Rhea" id="RHEA:47004"/>
        <dbReference type="Rhea" id="RHEA-COMP:11060"/>
        <dbReference type="Rhea" id="RHEA-COMP:11605"/>
        <dbReference type="ChEBI" id="CHEBI:15377"/>
        <dbReference type="ChEBI" id="CHEBI:30013"/>
        <dbReference type="ChEBI" id="CHEBI:43474"/>
        <dbReference type="ChEBI" id="CHEBI:61977"/>
        <dbReference type="EC" id="3.1.3.16"/>
    </reaction>
</comment>
<evidence type="ECO:0000256" key="3">
    <source>
        <dbReference type="ARBA" id="ARBA00022723"/>
    </source>
</evidence>
<comment type="cofactor">
    <cofactor evidence="1">
        <name>Mn(2+)</name>
        <dbReference type="ChEBI" id="CHEBI:29035"/>
    </cofactor>
</comment>
<keyword evidence="5" id="KW-0904">Protein phosphatase</keyword>
<dbReference type="OrthoDB" id="9801841at2"/>
<dbReference type="EMBL" id="PYGE01000004">
    <property type="protein sequence ID" value="PSL05168.1"/>
    <property type="molecule type" value="Genomic_DNA"/>
</dbReference>
<evidence type="ECO:0000256" key="7">
    <source>
        <dbReference type="ARBA" id="ARBA00047761"/>
    </source>
</evidence>
<dbReference type="PANTHER" id="PTHR47992">
    <property type="entry name" value="PROTEIN PHOSPHATASE"/>
    <property type="match status" value="1"/>
</dbReference>
<organism evidence="15 16">
    <name type="scientific">Haloactinopolyspora alba</name>
    <dbReference type="NCBI Taxonomy" id="648780"/>
    <lineage>
        <taxon>Bacteria</taxon>
        <taxon>Bacillati</taxon>
        <taxon>Actinomycetota</taxon>
        <taxon>Actinomycetes</taxon>
        <taxon>Jiangellales</taxon>
        <taxon>Jiangellaceae</taxon>
        <taxon>Haloactinopolyspora</taxon>
    </lineage>
</organism>
<dbReference type="EC" id="3.1.3.16" evidence="2"/>
<keyword evidence="6" id="KW-0464">Manganese</keyword>
<evidence type="ECO:0000256" key="9">
    <source>
        <dbReference type="ARBA" id="ARBA00071184"/>
    </source>
</evidence>
<feature type="transmembrane region" description="Helical" evidence="13">
    <location>
        <begin position="308"/>
        <end position="326"/>
    </location>
</feature>
<evidence type="ECO:0000256" key="4">
    <source>
        <dbReference type="ARBA" id="ARBA00022801"/>
    </source>
</evidence>
<dbReference type="Proteomes" id="UP000243528">
    <property type="component" value="Unassembled WGS sequence"/>
</dbReference>
<proteinExistence type="predicted"/>
<evidence type="ECO:0000256" key="8">
    <source>
        <dbReference type="ARBA" id="ARBA00048336"/>
    </source>
</evidence>
<dbReference type="RefSeq" id="WP_106536443.1">
    <property type="nucleotide sequence ID" value="NZ_ML142899.1"/>
</dbReference>
<dbReference type="SUPFAM" id="SSF81606">
    <property type="entry name" value="PP2C-like"/>
    <property type="match status" value="1"/>
</dbReference>
<evidence type="ECO:0000259" key="14">
    <source>
        <dbReference type="PROSITE" id="PS51746"/>
    </source>
</evidence>
<feature type="region of interest" description="Disordered" evidence="12">
    <location>
        <begin position="260"/>
        <end position="292"/>
    </location>
</feature>
<feature type="compositionally biased region" description="Low complexity" evidence="12">
    <location>
        <begin position="425"/>
        <end position="438"/>
    </location>
</feature>
<keyword evidence="16" id="KW-1185">Reference proteome</keyword>
<dbReference type="SMART" id="SM00332">
    <property type="entry name" value="PP2Cc"/>
    <property type="match status" value="1"/>
</dbReference>
<evidence type="ECO:0000313" key="16">
    <source>
        <dbReference type="Proteomes" id="UP000243528"/>
    </source>
</evidence>
<dbReference type="Pfam" id="PF00481">
    <property type="entry name" value="PP2C"/>
    <property type="match status" value="1"/>
</dbReference>
<dbReference type="InterPro" id="IPR001932">
    <property type="entry name" value="PPM-type_phosphatase-like_dom"/>
</dbReference>
<dbReference type="SMART" id="SM00331">
    <property type="entry name" value="PP2C_SIG"/>
    <property type="match status" value="1"/>
</dbReference>
<name>A0A2P8E6V7_9ACTN</name>
<evidence type="ECO:0000256" key="11">
    <source>
        <dbReference type="ARBA" id="ARBA00079123"/>
    </source>
</evidence>
<evidence type="ECO:0000256" key="10">
    <source>
        <dbReference type="ARBA" id="ARBA00077741"/>
    </source>
</evidence>
<evidence type="ECO:0000256" key="2">
    <source>
        <dbReference type="ARBA" id="ARBA00013081"/>
    </source>
</evidence>
<accession>A0A2P8E6V7</accession>
<evidence type="ECO:0000256" key="5">
    <source>
        <dbReference type="ARBA" id="ARBA00022912"/>
    </source>
</evidence>
<dbReference type="PROSITE" id="PS51746">
    <property type="entry name" value="PPM_2"/>
    <property type="match status" value="1"/>
</dbReference>
<keyword evidence="4" id="KW-0378">Hydrolase</keyword>
<dbReference type="InterPro" id="IPR015655">
    <property type="entry name" value="PP2C"/>
</dbReference>
<feature type="compositionally biased region" description="Low complexity" evidence="12">
    <location>
        <begin position="457"/>
        <end position="475"/>
    </location>
</feature>
<keyword evidence="13" id="KW-0812">Transmembrane</keyword>
<keyword evidence="13" id="KW-1133">Transmembrane helix</keyword>
<feature type="domain" description="PPM-type phosphatase" evidence="14">
    <location>
        <begin position="6"/>
        <end position="237"/>
    </location>
</feature>
<gene>
    <name evidence="15" type="ORF">CLV30_10430</name>
</gene>
<feature type="region of interest" description="Disordered" evidence="12">
    <location>
        <begin position="411"/>
        <end position="499"/>
    </location>
</feature>
<dbReference type="GO" id="GO:0046872">
    <property type="term" value="F:metal ion binding"/>
    <property type="evidence" value="ECO:0007669"/>
    <property type="project" value="UniProtKB-KW"/>
</dbReference>
<keyword evidence="13" id="KW-0472">Membrane</keyword>
<evidence type="ECO:0000256" key="6">
    <source>
        <dbReference type="ARBA" id="ARBA00023211"/>
    </source>
</evidence>
<protein>
    <recommendedName>
        <fullName evidence="9">Serine/threonine protein phosphatase PstP</fullName>
        <ecNumber evidence="2">3.1.3.16</ecNumber>
    </recommendedName>
    <alternativeName>
        <fullName evidence="11">Mycobacterial Ser/Thr phosphatase</fullName>
    </alternativeName>
    <alternativeName>
        <fullName evidence="10">PP2C-family Ser/Thr phosphatase</fullName>
    </alternativeName>
</protein>
<comment type="catalytic activity">
    <reaction evidence="7">
        <text>O-phospho-L-seryl-[protein] + H2O = L-seryl-[protein] + phosphate</text>
        <dbReference type="Rhea" id="RHEA:20629"/>
        <dbReference type="Rhea" id="RHEA-COMP:9863"/>
        <dbReference type="Rhea" id="RHEA-COMP:11604"/>
        <dbReference type="ChEBI" id="CHEBI:15377"/>
        <dbReference type="ChEBI" id="CHEBI:29999"/>
        <dbReference type="ChEBI" id="CHEBI:43474"/>
        <dbReference type="ChEBI" id="CHEBI:83421"/>
        <dbReference type="EC" id="3.1.3.16"/>
    </reaction>
</comment>
<dbReference type="Gene3D" id="3.60.40.10">
    <property type="entry name" value="PPM-type phosphatase domain"/>
    <property type="match status" value="1"/>
</dbReference>
<evidence type="ECO:0000256" key="12">
    <source>
        <dbReference type="SAM" id="MobiDB-lite"/>
    </source>
</evidence>